<evidence type="ECO:0000256" key="12">
    <source>
        <dbReference type="ARBA" id="ARBA00023139"/>
    </source>
</evidence>
<keyword evidence="19" id="KW-1185">Reference proteome</keyword>
<dbReference type="PANTHER" id="PTHR22888">
    <property type="entry name" value="CYTOCHROME C OXIDASE, SUBUNIT II"/>
    <property type="match status" value="1"/>
</dbReference>
<comment type="caution">
    <text evidence="18">The sequence shown here is derived from an EMBL/GenBank/DDBJ whole genome shotgun (WGS) entry which is preliminary data.</text>
</comment>
<evidence type="ECO:0000256" key="10">
    <source>
        <dbReference type="ARBA" id="ARBA00023002"/>
    </source>
</evidence>
<comment type="similarity">
    <text evidence="2 14">Belongs to the cytochrome c oxidase subunit 2 family.</text>
</comment>
<keyword evidence="11 14" id="KW-0472">Membrane</keyword>
<dbReference type="Gene3D" id="2.60.40.420">
    <property type="entry name" value="Cupredoxins - blue copper proteins"/>
    <property type="match status" value="1"/>
</dbReference>
<evidence type="ECO:0000256" key="15">
    <source>
        <dbReference type="SAM" id="Phobius"/>
    </source>
</evidence>
<dbReference type="Proteomes" id="UP001172645">
    <property type="component" value="Unassembled WGS sequence"/>
</dbReference>
<evidence type="ECO:0000256" key="5">
    <source>
        <dbReference type="ARBA" id="ARBA00022660"/>
    </source>
</evidence>
<dbReference type="CDD" id="cd04212">
    <property type="entry name" value="CuRO_UO_II"/>
    <property type="match status" value="1"/>
</dbReference>
<evidence type="ECO:0000256" key="4">
    <source>
        <dbReference type="ARBA" id="ARBA00022475"/>
    </source>
</evidence>
<evidence type="ECO:0000256" key="14">
    <source>
        <dbReference type="PIRNR" id="PIRNR000292"/>
    </source>
</evidence>
<dbReference type="NCBIfam" id="TIGR01433">
    <property type="entry name" value="CyoA"/>
    <property type="match status" value="1"/>
</dbReference>
<evidence type="ECO:0000256" key="3">
    <source>
        <dbReference type="ARBA" id="ARBA00022448"/>
    </source>
</evidence>
<evidence type="ECO:0000259" key="16">
    <source>
        <dbReference type="PROSITE" id="PS50857"/>
    </source>
</evidence>
<dbReference type="InterPro" id="IPR045187">
    <property type="entry name" value="CcO_II"/>
</dbReference>
<dbReference type="PIRSF" id="PIRSF000292">
    <property type="entry name" value="Ubi_od_II"/>
    <property type="match status" value="1"/>
</dbReference>
<keyword evidence="9 15" id="KW-1133">Transmembrane helix</keyword>
<dbReference type="Pfam" id="PF06481">
    <property type="entry name" value="COX_ARM"/>
    <property type="match status" value="1"/>
</dbReference>
<dbReference type="RefSeq" id="WP_285871865.1">
    <property type="nucleotide sequence ID" value="NZ_JARFYM010000030.1"/>
</dbReference>
<keyword evidence="13" id="KW-0449">Lipoprotein</keyword>
<dbReference type="EMBL" id="JARFYM010000030">
    <property type="protein sequence ID" value="MDL2402473.1"/>
    <property type="molecule type" value="Genomic_DNA"/>
</dbReference>
<sequence length="321" mass="35480">MLPRERQLPSAPQGNADALRWLRLGGAFLLLLPLTACEHIELLNPKGDIAAQEKTLILVALGLMLLVVIPVMVLTVVFAWRYRASNTKATYAPTWAHSTSIEVVIWTIPCLIVTTLAVMIWETTHTLDPYKPLITKNQPVRVEVVALNWKWLFIYPDYGIASVNHLAIPVDTPIEFKLTAESMMNSFFIPQLGSQIYAMAGMRTQLHLIANEPGTYEGLSSAFSGPGFSDMHFDVAATNAEDFAGWIAKVKDSPLKLDAATYQTLEQPSIKNPVTVYAGVEPALFDTIVNRFMSGRMSEMAFATSDVCTAQTLPPIAWNKN</sequence>
<keyword evidence="7" id="KW-0732">Signal</keyword>
<feature type="transmembrane region" description="Helical" evidence="15">
    <location>
        <begin position="101"/>
        <end position="121"/>
    </location>
</feature>
<dbReference type="PROSITE" id="PS50999">
    <property type="entry name" value="COX2_TM"/>
    <property type="match status" value="1"/>
</dbReference>
<comment type="subcellular location">
    <subcellularLocation>
        <location evidence="1">Cell membrane</location>
        <topology evidence="1">Multi-pass membrane protein</topology>
    </subcellularLocation>
</comment>
<keyword evidence="4 14" id="KW-1003">Cell membrane</keyword>
<feature type="domain" description="Cytochrome oxidase subunit II transmembrane region profile" evidence="17">
    <location>
        <begin position="34"/>
        <end position="131"/>
    </location>
</feature>
<feature type="transmembrane region" description="Helical" evidence="15">
    <location>
        <begin position="55"/>
        <end position="80"/>
    </location>
</feature>
<keyword evidence="3 14" id="KW-0813">Transport</keyword>
<proteinExistence type="inferred from homology"/>
<evidence type="ECO:0000256" key="2">
    <source>
        <dbReference type="ARBA" id="ARBA00007866"/>
    </source>
</evidence>
<feature type="domain" description="Cytochrome oxidase subunit II copper A binding" evidence="16">
    <location>
        <begin position="137"/>
        <end position="249"/>
    </location>
</feature>
<organism evidence="18 19">
    <name type="scientific">Rhizobium mayense</name>
    <dbReference type="NCBI Taxonomy" id="1312184"/>
    <lineage>
        <taxon>Bacteria</taxon>
        <taxon>Pseudomonadati</taxon>
        <taxon>Pseudomonadota</taxon>
        <taxon>Alphaproteobacteria</taxon>
        <taxon>Hyphomicrobiales</taxon>
        <taxon>Rhizobiaceae</taxon>
        <taxon>Rhizobium/Agrobacterium group</taxon>
        <taxon>Rhizobium</taxon>
    </lineage>
</organism>
<dbReference type="PANTHER" id="PTHR22888:SF18">
    <property type="entry name" value="CYTOCHROME BO(3) UBIQUINOL OXIDASE SUBUNIT 2"/>
    <property type="match status" value="1"/>
</dbReference>
<dbReference type="SUPFAM" id="SSF81464">
    <property type="entry name" value="Cytochrome c oxidase subunit II-like, transmembrane region"/>
    <property type="match status" value="1"/>
</dbReference>
<dbReference type="InterPro" id="IPR011759">
    <property type="entry name" value="Cyt_c_oxidase_su2_TM_dom"/>
</dbReference>
<dbReference type="SUPFAM" id="SSF49503">
    <property type="entry name" value="Cupredoxins"/>
    <property type="match status" value="1"/>
</dbReference>
<keyword evidence="5 14" id="KW-0679">Respiratory chain</keyword>
<keyword evidence="10 14" id="KW-0560">Oxidoreductase</keyword>
<name>A0ABT7K4Y3_9HYPH</name>
<reference evidence="18" key="1">
    <citation type="submission" date="2023-06" db="EMBL/GenBank/DDBJ databases">
        <title>Phylogenetic Diversity of Rhizobium strains.</title>
        <authorList>
            <person name="Moura F.T."/>
            <person name="Helene L.C.F."/>
            <person name="Hungria M."/>
        </authorList>
    </citation>
    <scope>NUCLEOTIDE SEQUENCE</scope>
    <source>
        <strain evidence="18">CCGE526</strain>
    </source>
</reference>
<dbReference type="InterPro" id="IPR034227">
    <property type="entry name" value="CuRO_UO_II"/>
</dbReference>
<evidence type="ECO:0000256" key="11">
    <source>
        <dbReference type="ARBA" id="ARBA00023136"/>
    </source>
</evidence>
<dbReference type="InterPro" id="IPR008972">
    <property type="entry name" value="Cupredoxin"/>
</dbReference>
<gene>
    <name evidence="18" type="primary">cyoA</name>
    <name evidence="18" type="ORF">PY649_26615</name>
</gene>
<evidence type="ECO:0000256" key="13">
    <source>
        <dbReference type="ARBA" id="ARBA00023288"/>
    </source>
</evidence>
<evidence type="ECO:0000259" key="17">
    <source>
        <dbReference type="PROSITE" id="PS50999"/>
    </source>
</evidence>
<evidence type="ECO:0000256" key="7">
    <source>
        <dbReference type="ARBA" id="ARBA00022729"/>
    </source>
</evidence>
<dbReference type="PROSITE" id="PS50857">
    <property type="entry name" value="COX2_CUA"/>
    <property type="match status" value="1"/>
</dbReference>
<feature type="transmembrane region" description="Helical" evidence="15">
    <location>
        <begin position="21"/>
        <end position="43"/>
    </location>
</feature>
<dbReference type="InterPro" id="IPR002429">
    <property type="entry name" value="CcO_II-like_C"/>
</dbReference>
<evidence type="ECO:0000313" key="19">
    <source>
        <dbReference type="Proteomes" id="UP001172645"/>
    </source>
</evidence>
<dbReference type="Gene3D" id="1.10.287.90">
    <property type="match status" value="1"/>
</dbReference>
<dbReference type="InterPro" id="IPR010514">
    <property type="entry name" value="COX_ARM"/>
</dbReference>
<keyword evidence="12" id="KW-0564">Palmitate</keyword>
<evidence type="ECO:0000256" key="9">
    <source>
        <dbReference type="ARBA" id="ARBA00022989"/>
    </source>
</evidence>
<keyword evidence="6 15" id="KW-0812">Transmembrane</keyword>
<keyword evidence="8 14" id="KW-0249">Electron transport</keyword>
<evidence type="ECO:0000256" key="6">
    <source>
        <dbReference type="ARBA" id="ARBA00022692"/>
    </source>
</evidence>
<evidence type="ECO:0000256" key="8">
    <source>
        <dbReference type="ARBA" id="ARBA00022982"/>
    </source>
</evidence>
<dbReference type="InterPro" id="IPR006333">
    <property type="entry name" value="Cyt_o_ubiquinol_oxidase_su2"/>
</dbReference>
<dbReference type="Pfam" id="PF00116">
    <property type="entry name" value="COX2"/>
    <property type="match status" value="1"/>
</dbReference>
<evidence type="ECO:0000256" key="1">
    <source>
        <dbReference type="ARBA" id="ARBA00004651"/>
    </source>
</evidence>
<protein>
    <recommendedName>
        <fullName evidence="14">Ubiquinol oxidase subunit 2</fullName>
    </recommendedName>
</protein>
<evidence type="ECO:0000313" key="18">
    <source>
        <dbReference type="EMBL" id="MDL2402473.1"/>
    </source>
</evidence>
<dbReference type="InterPro" id="IPR036257">
    <property type="entry name" value="Cyt_c_oxidase_su2_TM_sf"/>
</dbReference>
<accession>A0ABT7K4Y3</accession>